<comment type="caution">
    <text evidence="2">The sequence shown here is derived from an EMBL/GenBank/DDBJ whole genome shotgun (WGS) entry which is preliminary data.</text>
</comment>
<dbReference type="InterPro" id="IPR036770">
    <property type="entry name" value="Ankyrin_rpt-contain_sf"/>
</dbReference>
<accession>A0AAD7XNM8</accession>
<evidence type="ECO:0000313" key="2">
    <source>
        <dbReference type="EMBL" id="KAJ8602464.1"/>
    </source>
</evidence>
<keyword evidence="3" id="KW-1185">Reference proteome</keyword>
<evidence type="ECO:0000256" key="1">
    <source>
        <dbReference type="SAM" id="MobiDB-lite"/>
    </source>
</evidence>
<sequence length="212" mass="24364">MTEKTLPPGSLAEEEMTPEEMQVLCSEYTKTYDGQIPPMWKAAFDNNVKAMKALHYFYRRGVDGFDACNREDRSMPSHIACLRGNVSVIEWLASLHWYDGRLVTNFNLRDDGGHTPLWLAAGWGWEQCVQFLLTLPQVHPCIPDIHGITPEQAARRVGYNEIADAIKIRAKELGVTVPENAYWDEPDKRFYVKEPEEVPEEEDDDEDDEDME</sequence>
<reference evidence="2" key="1">
    <citation type="submission" date="2023-01" db="EMBL/GenBank/DDBJ databases">
        <title>Metagenome sequencing of chrysophaentin producing Chrysophaeum taylorii.</title>
        <authorList>
            <person name="Davison J."/>
            <person name="Bewley C."/>
        </authorList>
    </citation>
    <scope>NUCLEOTIDE SEQUENCE</scope>
    <source>
        <strain evidence="2">NIES-1699</strain>
    </source>
</reference>
<dbReference type="Gene3D" id="1.25.40.20">
    <property type="entry name" value="Ankyrin repeat-containing domain"/>
    <property type="match status" value="1"/>
</dbReference>
<dbReference type="SUPFAM" id="SSF48403">
    <property type="entry name" value="Ankyrin repeat"/>
    <property type="match status" value="1"/>
</dbReference>
<evidence type="ECO:0008006" key="4">
    <source>
        <dbReference type="Google" id="ProtNLM"/>
    </source>
</evidence>
<feature type="region of interest" description="Disordered" evidence="1">
    <location>
        <begin position="188"/>
        <end position="212"/>
    </location>
</feature>
<dbReference type="AlphaFoldDB" id="A0AAD7XNM8"/>
<dbReference type="InterPro" id="IPR002110">
    <property type="entry name" value="Ankyrin_rpt"/>
</dbReference>
<dbReference type="Proteomes" id="UP001230188">
    <property type="component" value="Unassembled WGS sequence"/>
</dbReference>
<feature type="compositionally biased region" description="Acidic residues" evidence="1">
    <location>
        <begin position="197"/>
        <end position="212"/>
    </location>
</feature>
<protein>
    <recommendedName>
        <fullName evidence="4">Ankyrin repeat protein</fullName>
    </recommendedName>
</protein>
<dbReference type="EMBL" id="JAQMWT010000379">
    <property type="protein sequence ID" value="KAJ8602464.1"/>
    <property type="molecule type" value="Genomic_DNA"/>
</dbReference>
<evidence type="ECO:0000313" key="3">
    <source>
        <dbReference type="Proteomes" id="UP001230188"/>
    </source>
</evidence>
<organism evidence="2 3">
    <name type="scientific">Chrysophaeum taylorii</name>
    <dbReference type="NCBI Taxonomy" id="2483200"/>
    <lineage>
        <taxon>Eukaryota</taxon>
        <taxon>Sar</taxon>
        <taxon>Stramenopiles</taxon>
        <taxon>Ochrophyta</taxon>
        <taxon>Pelagophyceae</taxon>
        <taxon>Pelagomonadales</taxon>
        <taxon>Pelagomonadaceae</taxon>
        <taxon>Chrysophaeum</taxon>
    </lineage>
</organism>
<name>A0AAD7XNM8_9STRA</name>
<gene>
    <name evidence="2" type="ORF">CTAYLR_001306</name>
</gene>
<dbReference type="Pfam" id="PF12796">
    <property type="entry name" value="Ank_2"/>
    <property type="match status" value="1"/>
</dbReference>
<proteinExistence type="predicted"/>